<gene>
    <name evidence="1" type="ORF">LBBP_02893</name>
</gene>
<dbReference type="AlphaFoldDB" id="A0A0S2IU63"/>
<dbReference type="EMBL" id="CP012029">
    <property type="protein sequence ID" value="ALO27109.1"/>
    <property type="molecule type" value="Genomic_DNA"/>
</dbReference>
<name>A0A0S2IU63_LEPBO</name>
<dbReference type="Proteomes" id="UP000058857">
    <property type="component" value="Chromosome 1"/>
</dbReference>
<sequence>MILFLNCGFTMDRSRFDGIVIFRSSICEVDYRNPFFER</sequence>
<evidence type="ECO:0000313" key="2">
    <source>
        <dbReference type="Proteomes" id="UP000058857"/>
    </source>
</evidence>
<reference evidence="1 2" key="1">
    <citation type="journal article" date="2015" name="PLoS Negl. Trop. Dis.">
        <title>Distribution of Plasmids in Distinct Leptospira Pathogenic Species.</title>
        <authorList>
            <person name="Wang Y."/>
            <person name="Zhuang X."/>
            <person name="Zhong Y."/>
            <person name="Zhang C."/>
            <person name="Zhang Y."/>
            <person name="Zeng L."/>
            <person name="Zhu Y."/>
            <person name="He P."/>
            <person name="Dong K."/>
            <person name="Pal U."/>
            <person name="Guo X."/>
            <person name="Qin J."/>
        </authorList>
    </citation>
    <scope>NUCLEOTIDE SEQUENCE [LARGE SCALE GENOMIC DNA]</scope>
    <source>
        <strain evidence="1 2">56604</strain>
    </source>
</reference>
<organism evidence="1">
    <name type="scientific">Leptospira borgpetersenii serovar Ballum</name>
    <dbReference type="NCBI Taxonomy" id="280505"/>
    <lineage>
        <taxon>Bacteria</taxon>
        <taxon>Pseudomonadati</taxon>
        <taxon>Spirochaetota</taxon>
        <taxon>Spirochaetia</taxon>
        <taxon>Leptospirales</taxon>
        <taxon>Leptospiraceae</taxon>
        <taxon>Leptospira</taxon>
    </lineage>
</organism>
<accession>A0A0S2IU63</accession>
<evidence type="ECO:0000313" key="1">
    <source>
        <dbReference type="EMBL" id="ALO27109.1"/>
    </source>
</evidence>
<proteinExistence type="predicted"/>
<protein>
    <submittedName>
        <fullName evidence="1">Uncharacterized protein</fullName>
    </submittedName>
</protein>
<dbReference type="PATRIC" id="fig|280505.15.peg.2822"/>